<comment type="caution">
    <text evidence="2">The sequence shown here is derived from an EMBL/GenBank/DDBJ whole genome shotgun (WGS) entry which is preliminary data.</text>
</comment>
<dbReference type="EMBL" id="VSSQ01053162">
    <property type="protein sequence ID" value="MPN07196.1"/>
    <property type="molecule type" value="Genomic_DNA"/>
</dbReference>
<sequence>MTLAQELNVAYIVAGLPLNMDGSMGSQAQKARDFCAQLEQKGLKVEYIDERLTTKSAEMALIEGGMRRQDRKDTVDKVAAALILQSYLDMKRRPKPQQHQEETDMDENKDLTPEFEEEEEFDNIVELTDEDGVTTAFEYQATIELDGAEYVVLMAPEEDEDDEEGSVVIMKIEEQDGEDVYVSVDDDDVAQKVFDLFLEYLDEEEEGEE</sequence>
<dbReference type="PANTHER" id="PTHR33317:SF4">
    <property type="entry name" value="POLYNUCLEOTIDYL TRANSFERASE, RIBONUCLEASE H-LIKE SUPERFAMILY PROTEIN"/>
    <property type="match status" value="1"/>
</dbReference>
<organism evidence="2">
    <name type="scientific">bioreactor metagenome</name>
    <dbReference type="NCBI Taxonomy" id="1076179"/>
    <lineage>
        <taxon>unclassified sequences</taxon>
        <taxon>metagenomes</taxon>
        <taxon>ecological metagenomes</taxon>
    </lineage>
</organism>
<accession>A0A645F0I7</accession>
<reference evidence="2" key="1">
    <citation type="submission" date="2019-08" db="EMBL/GenBank/DDBJ databases">
        <authorList>
            <person name="Kucharzyk K."/>
            <person name="Murdoch R.W."/>
            <person name="Higgins S."/>
            <person name="Loffler F."/>
        </authorList>
    </citation>
    <scope>NUCLEOTIDE SEQUENCE</scope>
</reference>
<protein>
    <submittedName>
        <fullName evidence="2">Putative pre-16S rRNA nuclease</fullName>
        <ecNumber evidence="2">3.1.-.-</ecNumber>
    </submittedName>
</protein>
<dbReference type="PANTHER" id="PTHR33317">
    <property type="entry name" value="POLYNUCLEOTIDYL TRANSFERASE, RIBONUCLEASE H-LIKE SUPERFAMILY PROTEIN"/>
    <property type="match status" value="1"/>
</dbReference>
<dbReference type="GO" id="GO:0000967">
    <property type="term" value="P:rRNA 5'-end processing"/>
    <property type="evidence" value="ECO:0007669"/>
    <property type="project" value="TreeGrafter"/>
</dbReference>
<feature type="compositionally biased region" description="Basic and acidic residues" evidence="1">
    <location>
        <begin position="98"/>
        <end position="112"/>
    </location>
</feature>
<dbReference type="AlphaFoldDB" id="A0A645F0I7"/>
<keyword evidence="2" id="KW-0378">Hydrolase</keyword>
<dbReference type="NCBIfam" id="TIGR00250">
    <property type="entry name" value="RNAse_H_YqgF"/>
    <property type="match status" value="1"/>
</dbReference>
<proteinExistence type="predicted"/>
<dbReference type="Pfam" id="PF06949">
    <property type="entry name" value="DUF1292"/>
    <property type="match status" value="1"/>
</dbReference>
<gene>
    <name evidence="2" type="primary">yqgF_9</name>
    <name evidence="2" type="ORF">SDC9_154462</name>
</gene>
<dbReference type="Gene3D" id="3.30.420.140">
    <property type="entry name" value="YqgF/RNase H-like domain"/>
    <property type="match status" value="1"/>
</dbReference>
<dbReference type="Pfam" id="PF03652">
    <property type="entry name" value="RuvX"/>
    <property type="match status" value="1"/>
</dbReference>
<dbReference type="InterPro" id="IPR037027">
    <property type="entry name" value="YqgF/RNaseH-like_dom_sf"/>
</dbReference>
<dbReference type="GO" id="GO:0016787">
    <property type="term" value="F:hydrolase activity"/>
    <property type="evidence" value="ECO:0007669"/>
    <property type="project" value="UniProtKB-KW"/>
</dbReference>
<name>A0A645F0I7_9ZZZZ</name>
<dbReference type="InterPro" id="IPR005227">
    <property type="entry name" value="YqgF"/>
</dbReference>
<dbReference type="InterPro" id="IPR009711">
    <property type="entry name" value="UPF0473"/>
</dbReference>
<evidence type="ECO:0000313" key="2">
    <source>
        <dbReference type="EMBL" id="MPN07196.1"/>
    </source>
</evidence>
<dbReference type="InterPro" id="IPR012337">
    <property type="entry name" value="RNaseH-like_sf"/>
</dbReference>
<dbReference type="GO" id="GO:0005829">
    <property type="term" value="C:cytosol"/>
    <property type="evidence" value="ECO:0007669"/>
    <property type="project" value="TreeGrafter"/>
</dbReference>
<dbReference type="SUPFAM" id="SSF53098">
    <property type="entry name" value="Ribonuclease H-like"/>
    <property type="match status" value="1"/>
</dbReference>
<evidence type="ECO:0000256" key="1">
    <source>
        <dbReference type="SAM" id="MobiDB-lite"/>
    </source>
</evidence>
<feature type="region of interest" description="Disordered" evidence="1">
    <location>
        <begin position="91"/>
        <end position="117"/>
    </location>
</feature>
<dbReference type="CDD" id="cd16964">
    <property type="entry name" value="YqgF"/>
    <property type="match status" value="1"/>
</dbReference>
<dbReference type="EC" id="3.1.-.-" evidence="2"/>